<dbReference type="RefSeq" id="WP_091713111.1">
    <property type="nucleotide sequence ID" value="NZ_FNHS01000001.1"/>
</dbReference>
<sequence length="473" mass="53038">MTSIEAPEPNTPSIFNFTSYPYDAPEYPVNALGPVSGLARSLAEALQVPLALVAQNILGLLSFATQGLANVQTPLTASSPLSLCLVTTVESQPRKRLLQSILSSELILYQKDLQNIQMRTAKEETPSTSTKSNNDTHKSVLGCIFLPREQQISSIFPNIRYYPSTILFNSDNLSQFIAKGGQKYTSSQSSATQHLDDLWSGEDIVQITKSTTEIISNYRCTFNLSASEDQVVELFNIEYHATHALLSKALIAAPEKIIGQRSIKELKPNEIAGLNDFHSRCIELLLQIIPSSEQPSAGPSLRLLKLQRPERGTLIDFMKEIEAHSGPEGFFSKIQAFSENAAEHVCRLAGVLQLYDNPLAETISGEMLNNAMALFSFYAIEAYRIQDLRDKERQLPEELVLLKWLLEKSKKMNGSAISEPFRVRYVRQNTKPQFRNIEKLLEIIKILEAKHYVDYDADKKLISLRVSELPKEM</sequence>
<evidence type="ECO:0000313" key="1">
    <source>
        <dbReference type="EMBL" id="SDM28912.1"/>
    </source>
</evidence>
<keyword evidence="2" id="KW-1185">Reference proteome</keyword>
<dbReference type="STRING" id="582672.SAMN05216360_101448"/>
<reference evidence="2" key="1">
    <citation type="submission" date="2016-10" db="EMBL/GenBank/DDBJ databases">
        <authorList>
            <person name="Varghese N."/>
            <person name="Submissions S."/>
        </authorList>
    </citation>
    <scope>NUCLEOTIDE SEQUENCE [LARGE SCALE GENOMIC DNA]</scope>
    <source>
        <strain evidence="2">BL47</strain>
    </source>
</reference>
<protein>
    <recommendedName>
        <fullName evidence="3">DUF3987 domain-containing protein</fullName>
    </recommendedName>
</protein>
<dbReference type="EMBL" id="FNHS01000001">
    <property type="protein sequence ID" value="SDM28912.1"/>
    <property type="molecule type" value="Genomic_DNA"/>
</dbReference>
<accession>A0A1G9S0G4</accession>
<dbReference type="Pfam" id="PF13148">
    <property type="entry name" value="DUF3987"/>
    <property type="match status" value="1"/>
</dbReference>
<dbReference type="OrthoDB" id="9067983at2"/>
<dbReference type="InterPro" id="IPR025048">
    <property type="entry name" value="DUF3987"/>
</dbReference>
<name>A0A1G9S0G4_9HYPH</name>
<dbReference type="AlphaFoldDB" id="A0A1G9S0G4"/>
<proteinExistence type="predicted"/>
<gene>
    <name evidence="1" type="ORF">SAMN05216360_101448</name>
</gene>
<evidence type="ECO:0008006" key="3">
    <source>
        <dbReference type="Google" id="ProtNLM"/>
    </source>
</evidence>
<dbReference type="Proteomes" id="UP000198704">
    <property type="component" value="Unassembled WGS sequence"/>
</dbReference>
<evidence type="ECO:0000313" key="2">
    <source>
        <dbReference type="Proteomes" id="UP000198704"/>
    </source>
</evidence>
<organism evidence="1 2">
    <name type="scientific">Methylobacterium phyllostachyos</name>
    <dbReference type="NCBI Taxonomy" id="582672"/>
    <lineage>
        <taxon>Bacteria</taxon>
        <taxon>Pseudomonadati</taxon>
        <taxon>Pseudomonadota</taxon>
        <taxon>Alphaproteobacteria</taxon>
        <taxon>Hyphomicrobiales</taxon>
        <taxon>Methylobacteriaceae</taxon>
        <taxon>Methylobacterium</taxon>
    </lineage>
</organism>